<organism evidence="1">
    <name type="scientific">Arundo donax</name>
    <name type="common">Giant reed</name>
    <name type="synonym">Donax arundinaceus</name>
    <dbReference type="NCBI Taxonomy" id="35708"/>
    <lineage>
        <taxon>Eukaryota</taxon>
        <taxon>Viridiplantae</taxon>
        <taxon>Streptophyta</taxon>
        <taxon>Embryophyta</taxon>
        <taxon>Tracheophyta</taxon>
        <taxon>Spermatophyta</taxon>
        <taxon>Magnoliopsida</taxon>
        <taxon>Liliopsida</taxon>
        <taxon>Poales</taxon>
        <taxon>Poaceae</taxon>
        <taxon>PACMAD clade</taxon>
        <taxon>Arundinoideae</taxon>
        <taxon>Arundineae</taxon>
        <taxon>Arundo</taxon>
    </lineage>
</organism>
<sequence length="48" mass="5695">MHVTCELSYQRVAAGLRAQGYLFYLSEYFRSQWFLLNKKSRAPSRCSM</sequence>
<name>A0A0A8XZH6_ARUDO</name>
<accession>A0A0A8XZH6</accession>
<evidence type="ECO:0000313" key="1">
    <source>
        <dbReference type="EMBL" id="JAD18143.1"/>
    </source>
</evidence>
<protein>
    <submittedName>
        <fullName evidence="1">Uncharacterized protein</fullName>
    </submittedName>
</protein>
<dbReference type="AlphaFoldDB" id="A0A0A8XZH6"/>
<proteinExistence type="predicted"/>
<reference evidence="1" key="2">
    <citation type="journal article" date="2015" name="Data Brief">
        <title>Shoot transcriptome of the giant reed, Arundo donax.</title>
        <authorList>
            <person name="Barrero R.A."/>
            <person name="Guerrero F.D."/>
            <person name="Moolhuijzen P."/>
            <person name="Goolsby J.A."/>
            <person name="Tidwell J."/>
            <person name="Bellgard S.E."/>
            <person name="Bellgard M.I."/>
        </authorList>
    </citation>
    <scope>NUCLEOTIDE SEQUENCE</scope>
    <source>
        <tissue evidence="1">Shoot tissue taken approximately 20 cm above the soil surface</tissue>
    </source>
</reference>
<reference evidence="1" key="1">
    <citation type="submission" date="2014-09" db="EMBL/GenBank/DDBJ databases">
        <authorList>
            <person name="Magalhaes I.L.F."/>
            <person name="Oliveira U."/>
            <person name="Santos F.R."/>
            <person name="Vidigal T.H.D.A."/>
            <person name="Brescovit A.D."/>
            <person name="Santos A.J."/>
        </authorList>
    </citation>
    <scope>NUCLEOTIDE SEQUENCE</scope>
    <source>
        <tissue evidence="1">Shoot tissue taken approximately 20 cm above the soil surface</tissue>
    </source>
</reference>
<dbReference type="EMBL" id="GBRH01279752">
    <property type="protein sequence ID" value="JAD18143.1"/>
    <property type="molecule type" value="Transcribed_RNA"/>
</dbReference>